<keyword evidence="3" id="KW-1185">Reference proteome</keyword>
<feature type="chain" id="PRO_5045063883" evidence="1">
    <location>
        <begin position="20"/>
        <end position="50"/>
    </location>
</feature>
<evidence type="ECO:0000313" key="3">
    <source>
        <dbReference type="Proteomes" id="UP001596513"/>
    </source>
</evidence>
<keyword evidence="1" id="KW-0732">Signal</keyword>
<gene>
    <name evidence="2" type="ORF">ACFQT0_20605</name>
</gene>
<evidence type="ECO:0000256" key="1">
    <source>
        <dbReference type="SAM" id="SignalP"/>
    </source>
</evidence>
<accession>A0ABW2UAW1</accession>
<dbReference type="EMBL" id="JBHTEK010000001">
    <property type="protein sequence ID" value="MFC7669494.1"/>
    <property type="molecule type" value="Genomic_DNA"/>
</dbReference>
<evidence type="ECO:0000313" key="2">
    <source>
        <dbReference type="EMBL" id="MFC7669494.1"/>
    </source>
</evidence>
<proteinExistence type="predicted"/>
<protein>
    <submittedName>
        <fullName evidence="2">Uncharacterized protein</fullName>
    </submittedName>
</protein>
<feature type="signal peptide" evidence="1">
    <location>
        <begin position="1"/>
        <end position="19"/>
    </location>
</feature>
<sequence>MKLATALLGLLLLSSGAQSTAPPRRAQLPNIRFRIPTCLSTSAWMTWWAA</sequence>
<name>A0ABW2UAW1_9BACT</name>
<reference evidence="3" key="1">
    <citation type="journal article" date="2019" name="Int. J. Syst. Evol. Microbiol.">
        <title>The Global Catalogue of Microorganisms (GCM) 10K type strain sequencing project: providing services to taxonomists for standard genome sequencing and annotation.</title>
        <authorList>
            <consortium name="The Broad Institute Genomics Platform"/>
            <consortium name="The Broad Institute Genome Sequencing Center for Infectious Disease"/>
            <person name="Wu L."/>
            <person name="Ma J."/>
        </authorList>
    </citation>
    <scope>NUCLEOTIDE SEQUENCE [LARGE SCALE GENOMIC DNA]</scope>
    <source>
        <strain evidence="3">JCM 19635</strain>
    </source>
</reference>
<organism evidence="2 3">
    <name type="scientific">Hymenobacter humi</name>
    <dbReference type="NCBI Taxonomy" id="1411620"/>
    <lineage>
        <taxon>Bacteria</taxon>
        <taxon>Pseudomonadati</taxon>
        <taxon>Bacteroidota</taxon>
        <taxon>Cytophagia</taxon>
        <taxon>Cytophagales</taxon>
        <taxon>Hymenobacteraceae</taxon>
        <taxon>Hymenobacter</taxon>
    </lineage>
</organism>
<comment type="caution">
    <text evidence="2">The sequence shown here is derived from an EMBL/GenBank/DDBJ whole genome shotgun (WGS) entry which is preliminary data.</text>
</comment>
<dbReference type="RefSeq" id="WP_380204993.1">
    <property type="nucleotide sequence ID" value="NZ_JBHTEK010000001.1"/>
</dbReference>
<dbReference type="Proteomes" id="UP001596513">
    <property type="component" value="Unassembled WGS sequence"/>
</dbReference>